<gene>
    <name evidence="1" type="ordered locus">Ta0720</name>
</gene>
<protein>
    <recommendedName>
        <fullName evidence="3">Antitoxin SocA-like Panacea domain-containing protein</fullName>
    </recommendedName>
</protein>
<sequence length="176" mass="20512">MVTKSDLLLSFIYSCGRSKKNNEPIPSVTHLQEEIFLLFRSASFSDMMDSYHFEPRWYGPFSMDLSRDLTDFKSRGLISFDELRLTDKGFKIAASIWNSLDDFERQQICEVKAKYNHMSLPELIDTAYSMYPKFIKKSVIDKEAADKYFSDFLEENKISEEDVISAVNLAKKAMRH</sequence>
<dbReference type="HOGENOM" id="CLU_1521954_0_0_2"/>
<dbReference type="KEGG" id="tac:Ta0720"/>
<keyword evidence="2" id="KW-1185">Reference proteome</keyword>
<evidence type="ECO:0000313" key="1">
    <source>
        <dbReference type="EMBL" id="CAC11858.1"/>
    </source>
</evidence>
<dbReference type="InParanoid" id="Q9HK81"/>
<dbReference type="AlphaFoldDB" id="Q9HK81"/>
<dbReference type="EnsemblBacteria" id="CAC11858">
    <property type="protein sequence ID" value="CAC11858"/>
    <property type="gene ID" value="CAC11858"/>
</dbReference>
<reference evidence="1 2" key="1">
    <citation type="journal article" date="2000" name="Nature">
        <title>The genome sequence of the thermoacidophilic scavenger Thermoplasma acidophilum.</title>
        <authorList>
            <person name="Ruepp A."/>
            <person name="Graml W."/>
            <person name="Santos-Martinez M.L."/>
            <person name="Koretke K.K."/>
            <person name="Volker C."/>
            <person name="Mewes H.W."/>
            <person name="Frishman D."/>
            <person name="Stocker S."/>
            <person name="Lupas A.N."/>
            <person name="Baumeister W."/>
        </authorList>
    </citation>
    <scope>NUCLEOTIDE SEQUENCE [LARGE SCALE GENOMIC DNA]</scope>
    <source>
        <strain evidence="2">ATCC 25905 / DSM 1728 / JCM 9062 / NBRC 15155 / AMRC-C165</strain>
    </source>
</reference>
<accession>Q9HK81</accession>
<proteinExistence type="predicted"/>
<dbReference type="EMBL" id="AL445065">
    <property type="protein sequence ID" value="CAC11858.1"/>
    <property type="molecule type" value="Genomic_DNA"/>
</dbReference>
<evidence type="ECO:0008006" key="3">
    <source>
        <dbReference type="Google" id="ProtNLM"/>
    </source>
</evidence>
<name>Q9HK81_THEAC</name>
<dbReference type="RefSeq" id="WP_010901138.1">
    <property type="nucleotide sequence ID" value="NC_002578.1"/>
</dbReference>
<dbReference type="OrthoDB" id="34535at2157"/>
<dbReference type="Proteomes" id="UP000001024">
    <property type="component" value="Chromosome"/>
</dbReference>
<dbReference type="eggNOG" id="arCOG00724">
    <property type="taxonomic scope" value="Archaea"/>
</dbReference>
<organism evidence="1 2">
    <name type="scientific">Thermoplasma acidophilum (strain ATCC 25905 / DSM 1728 / JCM 9062 / NBRC 15155 / AMRC-C165)</name>
    <dbReference type="NCBI Taxonomy" id="273075"/>
    <lineage>
        <taxon>Archaea</taxon>
        <taxon>Methanobacteriati</taxon>
        <taxon>Thermoplasmatota</taxon>
        <taxon>Thermoplasmata</taxon>
        <taxon>Thermoplasmatales</taxon>
        <taxon>Thermoplasmataceae</taxon>
        <taxon>Thermoplasma</taxon>
    </lineage>
</organism>
<dbReference type="PaxDb" id="273075-Ta0720"/>
<evidence type="ECO:0000313" key="2">
    <source>
        <dbReference type="Proteomes" id="UP000001024"/>
    </source>
</evidence>